<evidence type="ECO:0000313" key="1">
    <source>
        <dbReference type="EMBL" id="MCO1660235.1"/>
    </source>
</evidence>
<dbReference type="Proteomes" id="UP001165283">
    <property type="component" value="Unassembled WGS sequence"/>
</dbReference>
<gene>
    <name evidence="1" type="ORF">KDL28_34760</name>
</gene>
<sequence>MDGCSGECNPLAHDVGTDTDRIVSGQTGLAKGTGYCTANASWVDDRGNRHLGVTD</sequence>
<evidence type="ECO:0000313" key="2">
    <source>
        <dbReference type="Proteomes" id="UP001165283"/>
    </source>
</evidence>
<reference evidence="1" key="1">
    <citation type="submission" date="2021-04" db="EMBL/GenBank/DDBJ databases">
        <title>Pseudonocardia sp. nov., isolated from sandy soil of mangrove forest.</title>
        <authorList>
            <person name="Zan Z."/>
            <person name="Huang R."/>
            <person name="Liu W."/>
        </authorList>
    </citation>
    <scope>NUCLEOTIDE SEQUENCE</scope>
    <source>
        <strain evidence="1">S2-4</strain>
    </source>
</reference>
<proteinExistence type="predicted"/>
<protein>
    <submittedName>
        <fullName evidence="1">Uncharacterized protein</fullName>
    </submittedName>
</protein>
<name>A0ABT1AB14_9PSEU</name>
<organism evidence="1 2">
    <name type="scientific">Pseudonocardia humida</name>
    <dbReference type="NCBI Taxonomy" id="2800819"/>
    <lineage>
        <taxon>Bacteria</taxon>
        <taxon>Bacillati</taxon>
        <taxon>Actinomycetota</taxon>
        <taxon>Actinomycetes</taxon>
        <taxon>Pseudonocardiales</taxon>
        <taxon>Pseudonocardiaceae</taxon>
        <taxon>Pseudonocardia</taxon>
    </lineage>
</organism>
<dbReference type="EMBL" id="JAGSOV010000079">
    <property type="protein sequence ID" value="MCO1660235.1"/>
    <property type="molecule type" value="Genomic_DNA"/>
</dbReference>
<keyword evidence="2" id="KW-1185">Reference proteome</keyword>
<comment type="caution">
    <text evidence="1">The sequence shown here is derived from an EMBL/GenBank/DDBJ whole genome shotgun (WGS) entry which is preliminary data.</text>
</comment>
<accession>A0ABT1AB14</accession>